<dbReference type="Proteomes" id="UP000041601">
    <property type="component" value="Unassembled WGS sequence"/>
</dbReference>
<gene>
    <name evidence="2" type="primary">ycdY</name>
    <name evidence="2" type="ORF">ERS137959_02616</name>
</gene>
<dbReference type="Pfam" id="PF02613">
    <property type="entry name" value="Nitrate_red_del"/>
    <property type="match status" value="1"/>
</dbReference>
<dbReference type="InterPro" id="IPR050289">
    <property type="entry name" value="TorD/DmsD_chaperones"/>
</dbReference>
<proteinExistence type="predicted"/>
<evidence type="ECO:0000313" key="3">
    <source>
        <dbReference type="Proteomes" id="UP000041601"/>
    </source>
</evidence>
<keyword evidence="1" id="KW-0143">Chaperone</keyword>
<evidence type="ECO:0000256" key="1">
    <source>
        <dbReference type="ARBA" id="ARBA00023186"/>
    </source>
</evidence>
<organism evidence="2 3">
    <name type="scientific">Yersinia enterocolitica</name>
    <dbReference type="NCBI Taxonomy" id="630"/>
    <lineage>
        <taxon>Bacteria</taxon>
        <taxon>Pseudomonadati</taxon>
        <taxon>Pseudomonadota</taxon>
        <taxon>Gammaproteobacteria</taxon>
        <taxon>Enterobacterales</taxon>
        <taxon>Yersiniaceae</taxon>
        <taxon>Yersinia</taxon>
    </lineage>
</organism>
<dbReference type="PANTHER" id="PTHR34227:SF12">
    <property type="entry name" value="CHAPERONE PROTEIN YCDY"/>
    <property type="match status" value="1"/>
</dbReference>
<dbReference type="Gene3D" id="1.10.3480.10">
    <property type="entry name" value="TorD-like"/>
    <property type="match status" value="1"/>
</dbReference>
<dbReference type="SUPFAM" id="SSF89155">
    <property type="entry name" value="TorD-like"/>
    <property type="match status" value="1"/>
</dbReference>
<sequence length="191" mass="21573">MNDFSLVCRVLGSLFYRQPQDPLLEPLFTLISQGKLEQHWPLEQSELLVRLQQEYLPEALAADYNALFVGDERSVSPYGSDYEDARPEAEVRAFLQQRGMPLGEAPTDHFGGLLLAASWLEDQAAEDQAAEDEVAAQIELFDAYLLPWCGRFLGKVEAHATSGFYRTLAQLSREALQAMWDELSENNDTEE</sequence>
<name>A0ABM9S258_YEREN</name>
<dbReference type="RefSeq" id="WP_050127635.1">
    <property type="nucleotide sequence ID" value="NZ_CPXJ01000031.1"/>
</dbReference>
<accession>A0ABM9S258</accession>
<protein>
    <submittedName>
        <fullName evidence="2">Oxidoreductase component of anaerobic dehydrogenases; Functional role page for Chaperone protein TorD</fullName>
    </submittedName>
</protein>
<keyword evidence="3" id="KW-1185">Reference proteome</keyword>
<reference evidence="2 3" key="1">
    <citation type="submission" date="2015-03" db="EMBL/GenBank/DDBJ databases">
        <authorList>
            <consortium name="Pathogen Informatics"/>
            <person name="Murphy D."/>
        </authorList>
    </citation>
    <scope>NUCLEOTIDE SEQUENCE [LARGE SCALE GENOMIC DNA]</scope>
    <source>
        <strain evidence="2 3">IP05342</strain>
    </source>
</reference>
<dbReference type="InterPro" id="IPR020945">
    <property type="entry name" value="DMSO/NO3_reduct_chaperone"/>
</dbReference>
<dbReference type="PANTHER" id="PTHR34227">
    <property type="entry name" value="CHAPERONE PROTEIN YCDY"/>
    <property type="match status" value="1"/>
</dbReference>
<dbReference type="EMBL" id="CPXJ01000031">
    <property type="protein sequence ID" value="CND94346.1"/>
    <property type="molecule type" value="Genomic_DNA"/>
</dbReference>
<evidence type="ECO:0000313" key="2">
    <source>
        <dbReference type="EMBL" id="CND94346.1"/>
    </source>
</evidence>
<dbReference type="InterPro" id="IPR036411">
    <property type="entry name" value="TorD-like_sf"/>
</dbReference>
<comment type="caution">
    <text evidence="2">The sequence shown here is derived from an EMBL/GenBank/DDBJ whole genome shotgun (WGS) entry which is preliminary data.</text>
</comment>
<dbReference type="InterPro" id="IPR026269">
    <property type="entry name" value="DmsD-type"/>
</dbReference>
<dbReference type="PIRSF" id="PIRSF004690">
    <property type="entry name" value="DmsD"/>
    <property type="match status" value="1"/>
</dbReference>